<dbReference type="STRING" id="587909.SAMN05421810_103189"/>
<dbReference type="InterPro" id="IPR012341">
    <property type="entry name" value="6hp_glycosidase-like_sf"/>
</dbReference>
<name>A0A1I5SM49_9PSEU</name>
<reference evidence="3" key="1">
    <citation type="submission" date="2016-10" db="EMBL/GenBank/DDBJ databases">
        <authorList>
            <person name="Varghese N."/>
            <person name="Submissions S."/>
        </authorList>
    </citation>
    <scope>NUCLEOTIDE SEQUENCE [LARGE SCALE GENOMIC DNA]</scope>
    <source>
        <strain evidence="3">CGMCC 4.5579</strain>
    </source>
</reference>
<dbReference type="InterPro" id="IPR057929">
    <property type="entry name" value="RamC_N"/>
</dbReference>
<gene>
    <name evidence="2" type="ORF">SAMN05421810_103189</name>
</gene>
<dbReference type="CDD" id="cd04791">
    <property type="entry name" value="LanC_SerThrkinase"/>
    <property type="match status" value="1"/>
</dbReference>
<accession>A0A1I5SM49</accession>
<protein>
    <submittedName>
        <fullName evidence="2">Protein kinase domain-containing protein</fullName>
    </submittedName>
</protein>
<evidence type="ECO:0000259" key="1">
    <source>
        <dbReference type="PROSITE" id="PS50011"/>
    </source>
</evidence>
<dbReference type="InterPro" id="IPR011009">
    <property type="entry name" value="Kinase-like_dom_sf"/>
</dbReference>
<dbReference type="PROSITE" id="PS50011">
    <property type="entry name" value="PROTEIN_KINASE_DOM"/>
    <property type="match status" value="1"/>
</dbReference>
<dbReference type="InterPro" id="IPR000719">
    <property type="entry name" value="Prot_kinase_dom"/>
</dbReference>
<feature type="domain" description="Protein kinase" evidence="1">
    <location>
        <begin position="225"/>
        <end position="580"/>
    </location>
</feature>
<dbReference type="SUPFAM" id="SSF158745">
    <property type="entry name" value="LanC-like"/>
    <property type="match status" value="3"/>
</dbReference>
<dbReference type="Gene3D" id="1.10.510.10">
    <property type="entry name" value="Transferase(Phosphotransferase) domain 1"/>
    <property type="match status" value="1"/>
</dbReference>
<evidence type="ECO:0000313" key="2">
    <source>
        <dbReference type="EMBL" id="SFP71721.1"/>
    </source>
</evidence>
<dbReference type="NCBIfam" id="NF038151">
    <property type="entry name" value="lanthi_synth_III"/>
    <property type="match status" value="1"/>
</dbReference>
<dbReference type="RefSeq" id="WP_092529862.1">
    <property type="nucleotide sequence ID" value="NZ_FOWW01000003.1"/>
</dbReference>
<keyword evidence="3" id="KW-1185">Reference proteome</keyword>
<proteinExistence type="predicted"/>
<dbReference type="Pfam" id="PF25816">
    <property type="entry name" value="RamC_N"/>
    <property type="match status" value="1"/>
</dbReference>
<keyword evidence="2" id="KW-0418">Kinase</keyword>
<dbReference type="SMART" id="SM00220">
    <property type="entry name" value="S_TKc"/>
    <property type="match status" value="1"/>
</dbReference>
<dbReference type="OrthoDB" id="1492512at2"/>
<organism evidence="2 3">
    <name type="scientific">Amycolatopsis arida</name>
    <dbReference type="NCBI Taxonomy" id="587909"/>
    <lineage>
        <taxon>Bacteria</taxon>
        <taxon>Bacillati</taxon>
        <taxon>Actinomycetota</taxon>
        <taxon>Actinomycetes</taxon>
        <taxon>Pseudonocardiales</taxon>
        <taxon>Pseudonocardiaceae</taxon>
        <taxon>Amycolatopsis</taxon>
    </lineage>
</organism>
<dbReference type="SMART" id="SM01260">
    <property type="entry name" value="LANC_like"/>
    <property type="match status" value="1"/>
</dbReference>
<dbReference type="InterPro" id="IPR053524">
    <property type="entry name" value="Aerial_hyphae_peptide-synth"/>
</dbReference>
<dbReference type="SUPFAM" id="SSF56112">
    <property type="entry name" value="Protein kinase-like (PK-like)"/>
    <property type="match status" value="1"/>
</dbReference>
<dbReference type="Gene3D" id="1.50.10.20">
    <property type="match status" value="1"/>
</dbReference>
<dbReference type="GO" id="GO:0031179">
    <property type="term" value="P:peptide modification"/>
    <property type="evidence" value="ECO:0007669"/>
    <property type="project" value="InterPro"/>
</dbReference>
<dbReference type="GO" id="GO:0005975">
    <property type="term" value="P:carbohydrate metabolic process"/>
    <property type="evidence" value="ECO:0007669"/>
    <property type="project" value="InterPro"/>
</dbReference>
<dbReference type="InterPro" id="IPR007822">
    <property type="entry name" value="LANC-like"/>
</dbReference>
<dbReference type="GO" id="GO:0005524">
    <property type="term" value="F:ATP binding"/>
    <property type="evidence" value="ECO:0007669"/>
    <property type="project" value="InterPro"/>
</dbReference>
<dbReference type="GO" id="GO:0004672">
    <property type="term" value="F:protein kinase activity"/>
    <property type="evidence" value="ECO:0007669"/>
    <property type="project" value="InterPro"/>
</dbReference>
<keyword evidence="2" id="KW-0808">Transferase</keyword>
<evidence type="ECO:0000313" key="3">
    <source>
        <dbReference type="Proteomes" id="UP000198727"/>
    </source>
</evidence>
<sequence>MDLRYEAFCFADPLFFDEQRQAADQGDAFAATLPLPPEGWREEQLGIWRSLRPESAALPAQGWKIHVSAGLDNADRVLRTAHRYCLDRGIAFKHLRTRSILLSRNSKYAPRAASGKLITIYPVDDEQFSRVLAELSAALDGEPGPYILSDLRYGAGPLFVRYGGFLQRWMEADGARVLAISRPDGTLVPDRREPRFSVPDWVELPECLAPHVAARRAGDPAAFPYRVTSSLHFSNGGGVYLARRLADDQEVVLKEARPYAGLDRDRTDAVARLRREYEVLYRLRGIPGIPAAHDLFAVWEHLFLAMEKVEGRALGPWLARHYPLIRHEPGEREIADYTRRALALVDRVARLLDRVHERGVVFGDLHALNILVDEDGDDTVSSVSLIDFEMAFPVDSPGRPALGAPGFRAPRDRTGFAIDHHALAALKLWIFLPLNPLLELAPGKLPALVDFVERRFPLPADYGAEILRELAPRKPVPPATTELDQPDPDWGVVRKSLATAILASATPHRTDRLFPGDIEQFRVGGAGFGYGAAGVLHALDVAGAGRYPEHERWLLAAVHREPPTRPGFVDGAHGIAHVLENLGHHDAADELLAGAATLVEQTRDHGLGGGLSGIALNLLHFAGTRRDPEYAARATELGERLLGALGTAPPPDDVGRAGLLGGWSGPALLFVRLYEHTGDRAWLEHADRALARDVAECVETDDGALQVRDGGARTLPYAAVGSAGIALVAEELAAHAPDAPSLAHQPALLRACRGEFVIHPGLLFGRCGLLAALAAARRRDPDPALADAVALHLSRLALYAIPYGEGGIAVPGNQLLRLSMDVNTGGAGVLLALAATLDGHGAVLPFLGGSRPAPSH</sequence>
<dbReference type="Proteomes" id="UP000198727">
    <property type="component" value="Unassembled WGS sequence"/>
</dbReference>
<dbReference type="EMBL" id="FOWW01000003">
    <property type="protein sequence ID" value="SFP71721.1"/>
    <property type="molecule type" value="Genomic_DNA"/>
</dbReference>
<dbReference type="AlphaFoldDB" id="A0A1I5SM49"/>
<dbReference type="InterPro" id="IPR058053">
    <property type="entry name" value="RamC_C"/>
</dbReference>
<dbReference type="Pfam" id="PF00069">
    <property type="entry name" value="Pkinase"/>
    <property type="match status" value="1"/>
</dbReference>
<dbReference type="Gene3D" id="1.50.10.10">
    <property type="match status" value="1"/>
</dbReference>